<dbReference type="InterPro" id="IPR000331">
    <property type="entry name" value="Rap/Ran_GAP_dom"/>
</dbReference>
<organism evidence="4 5">
    <name type="scientific">Ascobolus immersus RN42</name>
    <dbReference type="NCBI Taxonomy" id="1160509"/>
    <lineage>
        <taxon>Eukaryota</taxon>
        <taxon>Fungi</taxon>
        <taxon>Dikarya</taxon>
        <taxon>Ascomycota</taxon>
        <taxon>Pezizomycotina</taxon>
        <taxon>Pezizomycetes</taxon>
        <taxon>Pezizales</taxon>
        <taxon>Ascobolaceae</taxon>
        <taxon>Ascobolus</taxon>
    </lineage>
</organism>
<evidence type="ECO:0000313" key="4">
    <source>
        <dbReference type="EMBL" id="RPA83878.1"/>
    </source>
</evidence>
<sequence length="1604" mass="178696">MPPIHHTSSDPPDPRAPSSGLATVLRNLSRLNRSSSSQPVTPAPAAHPPNHGSRYSTAAHDYLSGPTTNEQLFMQLQPTQPIESRIAAAEEFRSIVADYSLTSVMEVWFAAQDLISPENPPEVRGIAFKLLTTCIRHAEKSSLDALQFFNTISSHPCMEDFDDVLQAMIALTNDGKILTSFERQMAGLLRKWLQLWFKEARMARVTRKRGGTPSVSVSAGEFNLKQIFGFVTNVIRFNFKVFQEQEIVGLVTQILSICKKTTSKEDLKCALVFIEALITYGYVPKTCLQMLMEVLCGCYATIKDIADLTWVAVRNLCKSYVAHSAVIVLRQICEGPAQTQKENRNTNAVRGAVLFLERFLLADESEGLPHVQFYSVMSAYKSALSANNSRVDLDICAAISAMLESREIISSISFDEWALPLQILVHCSRRTTERADGTPLYPTGMEVGAFSTNQNSSKDGTSAQFAEELFKIINQLENICRDPEFFCMDAIVAFFIEVHRHLPDHCAELVIKHFTTDCRCYPSTENWLFNCDTLLEVIYRNTLRPANMRLVVLLLMRKIYETVRDICDEDSMFRLTDQTIQGLEREQDSQVVETAVKVAVEIASTTTSMRIFENIIAKLFMMTSIQEASTDPATGEEEDEKPKPLATVRPSLVPQTAYAATPATVATRGLVRIFLKVFTTSTRRSRLIYEYLLKIVDCSTDSNAQISAMKLLFRLRADADHYIYVVDSVEADHVASVLGRTVKAGSAELTVTPPDDNSSSRAGRSSSVSHSNSLLRGITKPSMEKLEKPKVRSAPLWIYPETQPLTDTPPTTVSPVLMTYYDPPIQTPQDSPAEEEPNPDEKEAPPAPPPEENRLRISRWLEKVLKILQSGADWELYSYALVYVGPQLSNKTLFRNCKAHIQLLRSVICDQLLNSRIPNTDLPSDLKKYDINVAVLNILTILIGFHEHFTRAESEAMVKAFQIGLTGQKTARPCIHALTVCCYELPYATSKFVSGILTKLTMMLTTFGVNVHILEFLSALARLPNLYINFTEPDFKNVFVIAFRYIQHTKETTNQAPSRASYPSRKDASPADINLQDHADNPHYVLHMAYNVLTTWFLAVRLTERQKYVQWIIRGLVMGGPEGLDEQTLACIDMLQRFTFSDVTLSQSLPISPELEGSVVTKSWLTGRLTVVTISTETRSCVSHVTVRKPTGTTYLNIKIETRNPRQASIPAMGDLGGLTMLDAELPISNDLDSSGSNLQPIVLPSYLILQMVAGAGTPDLVRPIPLPDDDMTKRAIQLLDRTPVVDFHKVGVVYVAPGQTQEVDILSNVMGSAHYTDFIDSLGDLITLRGNRTNVGGLDTEMDFDGSHTYFWTDKTTEILYHIPTMMPNHEHDISRTQKKRHIGNDYVNVVWNESGGDYVFNTIDSQFLFVVIIITPEARVPALMTTSCGNDPNNTFYRVECQVRRGLPEISPVFEPKIMSGRALPSFVRNVALNASVFAHVHDEQSKGSEYMTSWRHRLRQIRQLRERNSVASVTSPGHSNMTSAATSPSFIPLTQGPGLGGMGSPGITSAASNPRRISTATMVSEGGMSLRSNGTTIVNGDWSVEDSQELALESVDFSRWT</sequence>
<gene>
    <name evidence="4" type="ORF">BJ508DRAFT_413209</name>
</gene>
<dbReference type="OrthoDB" id="19311at2759"/>
<keyword evidence="5" id="KW-1185">Reference proteome</keyword>
<feature type="region of interest" description="Disordered" evidence="2">
    <location>
        <begin position="29"/>
        <end position="61"/>
    </location>
</feature>
<dbReference type="Pfam" id="PF03542">
    <property type="entry name" value="Tuberin"/>
    <property type="match status" value="1"/>
</dbReference>
<accession>A0A3N4IGR9</accession>
<keyword evidence="1" id="KW-0343">GTPase activation</keyword>
<dbReference type="EMBL" id="ML119662">
    <property type="protein sequence ID" value="RPA83878.1"/>
    <property type="molecule type" value="Genomic_DNA"/>
</dbReference>
<feature type="compositionally biased region" description="Low complexity" evidence="2">
    <location>
        <begin position="759"/>
        <end position="773"/>
    </location>
</feature>
<dbReference type="FunFam" id="3.40.50.11210:FF:000007">
    <property type="entry name" value="Tuberous sclerosis 2"/>
    <property type="match status" value="1"/>
</dbReference>
<dbReference type="InterPro" id="IPR016024">
    <property type="entry name" value="ARM-type_fold"/>
</dbReference>
<dbReference type="PROSITE" id="PS50085">
    <property type="entry name" value="RAPGAP"/>
    <property type="match status" value="1"/>
</dbReference>
<dbReference type="InterPro" id="IPR018515">
    <property type="entry name" value="Tuberin-type_domain"/>
</dbReference>
<feature type="region of interest" description="Disordered" evidence="2">
    <location>
        <begin position="1"/>
        <end position="20"/>
    </location>
</feature>
<dbReference type="Pfam" id="PF11864">
    <property type="entry name" value="DUF3384"/>
    <property type="match status" value="1"/>
</dbReference>
<dbReference type="Pfam" id="PF02145">
    <property type="entry name" value="Rap_GAP"/>
    <property type="match status" value="1"/>
</dbReference>
<dbReference type="GO" id="GO:0032007">
    <property type="term" value="P:negative regulation of TOR signaling"/>
    <property type="evidence" value="ECO:0007669"/>
    <property type="project" value="TreeGrafter"/>
</dbReference>
<dbReference type="GO" id="GO:0033596">
    <property type="term" value="C:TSC1-TSC2 complex"/>
    <property type="evidence" value="ECO:0007669"/>
    <property type="project" value="TreeGrafter"/>
</dbReference>
<evidence type="ECO:0000256" key="1">
    <source>
        <dbReference type="ARBA" id="ARBA00022468"/>
    </source>
</evidence>
<dbReference type="InterPro" id="IPR024584">
    <property type="entry name" value="Tuberin_N"/>
</dbReference>
<dbReference type="SUPFAM" id="SSF111347">
    <property type="entry name" value="Rap/Ran-GAP"/>
    <property type="match status" value="1"/>
</dbReference>
<evidence type="ECO:0000313" key="5">
    <source>
        <dbReference type="Proteomes" id="UP000275078"/>
    </source>
</evidence>
<dbReference type="GO" id="GO:0005634">
    <property type="term" value="C:nucleus"/>
    <property type="evidence" value="ECO:0007669"/>
    <property type="project" value="InterPro"/>
</dbReference>
<dbReference type="Gene3D" id="3.40.50.11210">
    <property type="entry name" value="Rap/Ran-GAP"/>
    <property type="match status" value="1"/>
</dbReference>
<dbReference type="InterPro" id="IPR035974">
    <property type="entry name" value="Rap/Ran-GAP_sf"/>
</dbReference>
<evidence type="ECO:0000256" key="2">
    <source>
        <dbReference type="SAM" id="MobiDB-lite"/>
    </source>
</evidence>
<protein>
    <recommendedName>
        <fullName evidence="3">Rap-GAP domain-containing protein</fullName>
    </recommendedName>
</protein>
<name>A0A3N4IGR9_ASCIM</name>
<dbReference type="GO" id="GO:0005096">
    <property type="term" value="F:GTPase activator activity"/>
    <property type="evidence" value="ECO:0007669"/>
    <property type="project" value="UniProtKB-KW"/>
</dbReference>
<dbReference type="InterPro" id="IPR027107">
    <property type="entry name" value="Tuberin/Ral-act_asu"/>
</dbReference>
<reference evidence="4 5" key="1">
    <citation type="journal article" date="2018" name="Nat. Ecol. Evol.">
        <title>Pezizomycetes genomes reveal the molecular basis of ectomycorrhizal truffle lifestyle.</title>
        <authorList>
            <person name="Murat C."/>
            <person name="Payen T."/>
            <person name="Noel B."/>
            <person name="Kuo A."/>
            <person name="Morin E."/>
            <person name="Chen J."/>
            <person name="Kohler A."/>
            <person name="Krizsan K."/>
            <person name="Balestrini R."/>
            <person name="Da Silva C."/>
            <person name="Montanini B."/>
            <person name="Hainaut M."/>
            <person name="Levati E."/>
            <person name="Barry K.W."/>
            <person name="Belfiori B."/>
            <person name="Cichocki N."/>
            <person name="Clum A."/>
            <person name="Dockter R.B."/>
            <person name="Fauchery L."/>
            <person name="Guy J."/>
            <person name="Iotti M."/>
            <person name="Le Tacon F."/>
            <person name="Lindquist E.A."/>
            <person name="Lipzen A."/>
            <person name="Malagnac F."/>
            <person name="Mello A."/>
            <person name="Molinier V."/>
            <person name="Miyauchi S."/>
            <person name="Poulain J."/>
            <person name="Riccioni C."/>
            <person name="Rubini A."/>
            <person name="Sitrit Y."/>
            <person name="Splivallo R."/>
            <person name="Traeger S."/>
            <person name="Wang M."/>
            <person name="Zifcakova L."/>
            <person name="Wipf D."/>
            <person name="Zambonelli A."/>
            <person name="Paolocci F."/>
            <person name="Nowrousian M."/>
            <person name="Ottonello S."/>
            <person name="Baldrian P."/>
            <person name="Spatafora J.W."/>
            <person name="Henrissat B."/>
            <person name="Nagy L.G."/>
            <person name="Aury J.M."/>
            <person name="Wincker P."/>
            <person name="Grigoriev I.V."/>
            <person name="Bonfante P."/>
            <person name="Martin F.M."/>
        </authorList>
    </citation>
    <scope>NUCLEOTIDE SEQUENCE [LARGE SCALE GENOMIC DNA]</scope>
    <source>
        <strain evidence="4 5">RN42</strain>
    </source>
</reference>
<feature type="region of interest" description="Disordered" evidence="2">
    <location>
        <begin position="748"/>
        <end position="785"/>
    </location>
</feature>
<evidence type="ECO:0000259" key="3">
    <source>
        <dbReference type="PROSITE" id="PS50085"/>
    </source>
</evidence>
<dbReference type="PANTHER" id="PTHR10063">
    <property type="entry name" value="TUBERIN"/>
    <property type="match status" value="1"/>
</dbReference>
<dbReference type="PANTHER" id="PTHR10063:SF0">
    <property type="entry name" value="TUBERIN"/>
    <property type="match status" value="1"/>
</dbReference>
<proteinExistence type="predicted"/>
<dbReference type="GO" id="GO:0051056">
    <property type="term" value="P:regulation of small GTPase mediated signal transduction"/>
    <property type="evidence" value="ECO:0007669"/>
    <property type="project" value="InterPro"/>
</dbReference>
<feature type="region of interest" description="Disordered" evidence="2">
    <location>
        <begin position="818"/>
        <end position="853"/>
    </location>
</feature>
<dbReference type="SUPFAM" id="SSF48371">
    <property type="entry name" value="ARM repeat"/>
    <property type="match status" value="1"/>
</dbReference>
<dbReference type="STRING" id="1160509.A0A3N4IGR9"/>
<dbReference type="Proteomes" id="UP000275078">
    <property type="component" value="Unassembled WGS sequence"/>
</dbReference>
<feature type="domain" description="Rap-GAP" evidence="3">
    <location>
        <begin position="1277"/>
        <end position="1516"/>
    </location>
</feature>